<evidence type="ECO:0000256" key="9">
    <source>
        <dbReference type="ARBA" id="ARBA00025772"/>
    </source>
</evidence>
<evidence type="ECO:0000256" key="3">
    <source>
        <dbReference type="ARBA" id="ARBA00022475"/>
    </source>
</evidence>
<keyword evidence="5" id="KW-0997">Cell inner membrane</keyword>
<evidence type="ECO:0000256" key="7">
    <source>
        <dbReference type="ARBA" id="ARBA00022989"/>
    </source>
</evidence>
<keyword evidence="8 11" id="KW-0472">Membrane</keyword>
<name>E3BPX0_9VIBR</name>
<sequence>MARGLSLLELVIIIAIVSLIISLSLPNLQFLYTSTKMRALASELTSFLLFARSEAIWRNRILWIHLTHISPPSLKSKSALVLTESEKRGQGETLREFDMERFTGLTFEWNYTADKLYFTGYRGRVKSGSFYFYPVQHPNNKLRLTTSFGGNRVMICGLGASFYGYPKCR</sequence>
<dbReference type="Pfam" id="PF12019">
    <property type="entry name" value="GspH"/>
    <property type="match status" value="1"/>
</dbReference>
<dbReference type="STRING" id="796620.VIBC2010_02471"/>
<dbReference type="AlphaFoldDB" id="E3BPX0"/>
<proteinExistence type="inferred from homology"/>
<dbReference type="InterPro" id="IPR016824">
    <property type="entry name" value="Tfp-pilus_assembly_FimT"/>
</dbReference>
<dbReference type="InterPro" id="IPR012902">
    <property type="entry name" value="N_methyl_site"/>
</dbReference>
<evidence type="ECO:0000256" key="6">
    <source>
        <dbReference type="ARBA" id="ARBA00022692"/>
    </source>
</evidence>
<evidence type="ECO:0000256" key="8">
    <source>
        <dbReference type="ARBA" id="ARBA00023136"/>
    </source>
</evidence>
<evidence type="ECO:0000256" key="2">
    <source>
        <dbReference type="ARBA" id="ARBA00021549"/>
    </source>
</evidence>
<keyword evidence="3" id="KW-1003">Cell membrane</keyword>
<dbReference type="GO" id="GO:0015627">
    <property type="term" value="C:type II protein secretion system complex"/>
    <property type="evidence" value="ECO:0007669"/>
    <property type="project" value="InterPro"/>
</dbReference>
<dbReference type="eggNOG" id="COG4970">
    <property type="taxonomic scope" value="Bacteria"/>
</dbReference>
<evidence type="ECO:0000256" key="4">
    <source>
        <dbReference type="ARBA" id="ARBA00022481"/>
    </source>
</evidence>
<gene>
    <name evidence="13" type="ORF">VIBC2010_02471</name>
</gene>
<dbReference type="Proteomes" id="UP000002943">
    <property type="component" value="Unassembled WGS sequence"/>
</dbReference>
<comment type="similarity">
    <text evidence="9">Belongs to the GSP H family.</text>
</comment>
<dbReference type="PROSITE" id="PS00409">
    <property type="entry name" value="PROKAR_NTER_METHYL"/>
    <property type="match status" value="1"/>
</dbReference>
<feature type="domain" description="General secretion pathway GspH" evidence="12">
    <location>
        <begin position="41"/>
        <end position="150"/>
    </location>
</feature>
<keyword evidence="6 11" id="KW-0812">Transmembrane</keyword>
<dbReference type="GO" id="GO:0005886">
    <property type="term" value="C:plasma membrane"/>
    <property type="evidence" value="ECO:0007669"/>
    <property type="project" value="UniProtKB-SubCell"/>
</dbReference>
<dbReference type="GO" id="GO:0015628">
    <property type="term" value="P:protein secretion by the type II secretion system"/>
    <property type="evidence" value="ECO:0007669"/>
    <property type="project" value="InterPro"/>
</dbReference>
<comment type="subcellular location">
    <subcellularLocation>
        <location evidence="1">Cell inner membrane</location>
        <topology evidence="1">Single-pass membrane protein</topology>
    </subcellularLocation>
</comment>
<evidence type="ECO:0000256" key="11">
    <source>
        <dbReference type="SAM" id="Phobius"/>
    </source>
</evidence>
<dbReference type="EMBL" id="AEIU01000111">
    <property type="protein sequence ID" value="EFP94895.1"/>
    <property type="molecule type" value="Genomic_DNA"/>
</dbReference>
<keyword evidence="7 11" id="KW-1133">Transmembrane helix</keyword>
<dbReference type="OrthoDB" id="5871678at2"/>
<dbReference type="InterPro" id="IPR022346">
    <property type="entry name" value="T2SS_GspH"/>
</dbReference>
<keyword evidence="14" id="KW-1185">Reference proteome</keyword>
<evidence type="ECO:0000313" key="14">
    <source>
        <dbReference type="Proteomes" id="UP000002943"/>
    </source>
</evidence>
<organism evidence="13 14">
    <name type="scientific">Vibrio caribbeanicus ATCC BAA-2122</name>
    <dbReference type="NCBI Taxonomy" id="796620"/>
    <lineage>
        <taxon>Bacteria</taxon>
        <taxon>Pseudomonadati</taxon>
        <taxon>Pseudomonadota</taxon>
        <taxon>Gammaproteobacteria</taxon>
        <taxon>Vibrionales</taxon>
        <taxon>Vibrionaceae</taxon>
        <taxon>Vibrio</taxon>
    </lineage>
</organism>
<evidence type="ECO:0000256" key="5">
    <source>
        <dbReference type="ARBA" id="ARBA00022519"/>
    </source>
</evidence>
<evidence type="ECO:0000313" key="13">
    <source>
        <dbReference type="EMBL" id="EFP94895.1"/>
    </source>
</evidence>
<reference evidence="13 14" key="1">
    <citation type="journal article" date="2012" name="Int. J. Syst. Evol. Microbiol.">
        <title>Vibrio caribbeanicus sp. nov., isolated from the marine sponge Scleritoderma cyanea.</title>
        <authorList>
            <person name="Hoffmann M."/>
            <person name="Monday S.R."/>
            <person name="Allard M.W."/>
            <person name="Strain E.A."/>
            <person name="Whittaker P."/>
            <person name="Naum M."/>
            <person name="McCarthy P.J."/>
            <person name="Lopez J.V."/>
            <person name="Fischer M."/>
            <person name="Brown E.W."/>
        </authorList>
    </citation>
    <scope>NUCLEOTIDE SEQUENCE [LARGE SCALE GENOMIC DNA]</scope>
    <source>
        <strain evidence="13 14">ATCC BAA-2122</strain>
    </source>
</reference>
<dbReference type="RefSeq" id="WP_009603231.1">
    <property type="nucleotide sequence ID" value="NZ_AEIU01000111.1"/>
</dbReference>
<evidence type="ECO:0000259" key="12">
    <source>
        <dbReference type="Pfam" id="PF12019"/>
    </source>
</evidence>
<evidence type="ECO:0000256" key="10">
    <source>
        <dbReference type="ARBA" id="ARBA00030775"/>
    </source>
</evidence>
<comment type="caution">
    <text evidence="13">The sequence shown here is derived from an EMBL/GenBank/DDBJ whole genome shotgun (WGS) entry which is preliminary data.</text>
</comment>
<protein>
    <recommendedName>
        <fullName evidence="2">Type II secretion system protein H</fullName>
    </recommendedName>
    <alternativeName>
        <fullName evidence="10">General secretion pathway protein H</fullName>
    </alternativeName>
</protein>
<dbReference type="InterPro" id="IPR045584">
    <property type="entry name" value="Pilin-like"/>
</dbReference>
<keyword evidence="4" id="KW-0488">Methylation</keyword>
<accession>E3BPX0</accession>
<dbReference type="PIRSF" id="PIRSF024622">
    <property type="entry name" value="Tfp_FimT"/>
    <property type="match status" value="1"/>
</dbReference>
<dbReference type="SUPFAM" id="SSF54523">
    <property type="entry name" value="Pili subunits"/>
    <property type="match status" value="1"/>
</dbReference>
<evidence type="ECO:0000256" key="1">
    <source>
        <dbReference type="ARBA" id="ARBA00004377"/>
    </source>
</evidence>
<feature type="transmembrane region" description="Helical" evidence="11">
    <location>
        <begin position="6"/>
        <end position="28"/>
    </location>
</feature>